<dbReference type="PANTHER" id="PTHR28249:SF1">
    <property type="entry name" value="SPORULATION-SPECIFIC PROTEIN SPO7"/>
    <property type="match status" value="1"/>
</dbReference>
<dbReference type="STRING" id="331657.A0A4V5NK53"/>
<dbReference type="PANTHER" id="PTHR28249">
    <property type="entry name" value="SPORULATION-SPECIFIC PROTEIN SPO7"/>
    <property type="match status" value="1"/>
</dbReference>
<evidence type="ECO:0000313" key="3">
    <source>
        <dbReference type="EMBL" id="TKA79709.1"/>
    </source>
</evidence>
<feature type="region of interest" description="Disordered" evidence="1">
    <location>
        <begin position="358"/>
        <end position="566"/>
    </location>
</feature>
<proteinExistence type="predicted"/>
<dbReference type="EMBL" id="NAJN01000087">
    <property type="protein sequence ID" value="TKA79709.1"/>
    <property type="molecule type" value="Genomic_DNA"/>
</dbReference>
<dbReference type="GO" id="GO:0006998">
    <property type="term" value="P:nuclear envelope organization"/>
    <property type="evidence" value="ECO:0007669"/>
    <property type="project" value="TreeGrafter"/>
</dbReference>
<feature type="region of interest" description="Disordered" evidence="1">
    <location>
        <begin position="226"/>
        <end position="258"/>
    </location>
</feature>
<feature type="compositionally biased region" description="Polar residues" evidence="1">
    <location>
        <begin position="358"/>
        <end position="369"/>
    </location>
</feature>
<keyword evidence="4" id="KW-1185">Reference proteome</keyword>
<feature type="transmembrane region" description="Helical" evidence="2">
    <location>
        <begin position="81"/>
        <end position="101"/>
    </location>
</feature>
<evidence type="ECO:0008006" key="5">
    <source>
        <dbReference type="Google" id="ProtNLM"/>
    </source>
</evidence>
<dbReference type="AlphaFoldDB" id="A0A4V5NK53"/>
<keyword evidence="2" id="KW-0472">Membrane</keyword>
<dbReference type="InterPro" id="IPR005605">
    <property type="entry name" value="Spo7"/>
</dbReference>
<accession>A0A4V5NK53</accession>
<protein>
    <recommendedName>
        <fullName evidence="5">Spo7-like protein</fullName>
    </recommendedName>
</protein>
<feature type="compositionally biased region" description="Low complexity" evidence="1">
    <location>
        <begin position="24"/>
        <end position="33"/>
    </location>
</feature>
<feature type="compositionally biased region" description="Basic and acidic residues" evidence="1">
    <location>
        <begin position="536"/>
        <end position="548"/>
    </location>
</feature>
<dbReference type="OrthoDB" id="5599171at2759"/>
<dbReference type="GO" id="GO:0019888">
    <property type="term" value="F:protein phosphatase regulator activity"/>
    <property type="evidence" value="ECO:0007669"/>
    <property type="project" value="InterPro"/>
</dbReference>
<keyword evidence="2" id="KW-1133">Transmembrane helix</keyword>
<feature type="compositionally biased region" description="Basic and acidic residues" evidence="1">
    <location>
        <begin position="418"/>
        <end position="434"/>
    </location>
</feature>
<evidence type="ECO:0000313" key="4">
    <source>
        <dbReference type="Proteomes" id="UP000308768"/>
    </source>
</evidence>
<evidence type="ECO:0000256" key="1">
    <source>
        <dbReference type="SAM" id="MobiDB-lite"/>
    </source>
</evidence>
<evidence type="ECO:0000256" key="2">
    <source>
        <dbReference type="SAM" id="Phobius"/>
    </source>
</evidence>
<sequence length="566" mass="60727">MSESKLDQIVKGAPPPHLSPSHVAQAASQSRRAPAPPQPPFALSDPLNTLPSSPPQIYLNLLILEASLRSQYLTLRARRRLHTLGIVVLAAWNLLFTYLLFLRPRYDAFPLLPPSEHAAVAGDAAATSGIRYGGSAYRSIEMTEKLALLGGLLTALLFWGTGQWKRGVRWPRKWAVATNRGLRGFGLKVVVVRGPWVRELCSWIAFFDPMGRFLGEQASNFQYVMVPHPSSNERPGSGSSSSGIQRPPVGQDGRLGREGGKTMVEEDIAPSGDYVKLLLLPKPFSSDFRENWEQYRTAYWEKENKRRALLRKAHAQKERARARAQGGWLWWIGWRGWARFRDAGAELGGDLKGLARTGSFTQHKPAQTSRAAAADIERAGEAAPPSPRRPRRPSTIRRGDEPHAPSRSSSRGTTTPEPDAKPKPPRRPTEERLRRGSSTASIERERERRRGTTKKQPPPPLPGATGGGISNDSAVSGAARRPGPLSTTASADSAGTTGSGSGASTPPTPTAAELILGLHAGAGGRVGASWTGGAGRESDVDASEDVRGEGPSGVDGKGGGVGGAEG</sequence>
<gene>
    <name evidence="3" type="ORF">B0A49_01465</name>
</gene>
<feature type="compositionally biased region" description="Low complexity" evidence="1">
    <location>
        <begin position="486"/>
        <end position="496"/>
    </location>
</feature>
<dbReference type="Pfam" id="PF03907">
    <property type="entry name" value="Spo7"/>
    <property type="match status" value="1"/>
</dbReference>
<reference evidence="3 4" key="1">
    <citation type="submission" date="2017-03" db="EMBL/GenBank/DDBJ databases">
        <title>Genomes of endolithic fungi from Antarctica.</title>
        <authorList>
            <person name="Coleine C."/>
            <person name="Masonjones S."/>
            <person name="Stajich J.E."/>
        </authorList>
    </citation>
    <scope>NUCLEOTIDE SEQUENCE [LARGE SCALE GENOMIC DNA]</scope>
    <source>
        <strain evidence="3 4">CCFEE 5187</strain>
    </source>
</reference>
<feature type="region of interest" description="Disordered" evidence="1">
    <location>
        <begin position="1"/>
        <end position="46"/>
    </location>
</feature>
<dbReference type="Proteomes" id="UP000308768">
    <property type="component" value="Unassembled WGS sequence"/>
</dbReference>
<dbReference type="GO" id="GO:0004721">
    <property type="term" value="F:phosphoprotein phosphatase activity"/>
    <property type="evidence" value="ECO:0007669"/>
    <property type="project" value="TreeGrafter"/>
</dbReference>
<comment type="caution">
    <text evidence="3">The sequence shown here is derived from an EMBL/GenBank/DDBJ whole genome shotgun (WGS) entry which is preliminary data.</text>
</comment>
<feature type="compositionally biased region" description="Gly residues" evidence="1">
    <location>
        <begin position="550"/>
        <end position="566"/>
    </location>
</feature>
<organism evidence="3 4">
    <name type="scientific">Cryomyces minteri</name>
    <dbReference type="NCBI Taxonomy" id="331657"/>
    <lineage>
        <taxon>Eukaryota</taxon>
        <taxon>Fungi</taxon>
        <taxon>Dikarya</taxon>
        <taxon>Ascomycota</taxon>
        <taxon>Pezizomycotina</taxon>
        <taxon>Dothideomycetes</taxon>
        <taxon>Dothideomycetes incertae sedis</taxon>
        <taxon>Cryomyces</taxon>
    </lineage>
</organism>
<dbReference type="GO" id="GO:0071595">
    <property type="term" value="C:Nem1-Spo7 phosphatase complex"/>
    <property type="evidence" value="ECO:0007669"/>
    <property type="project" value="TreeGrafter"/>
</dbReference>
<name>A0A4V5NK53_9PEZI</name>
<feature type="compositionally biased region" description="Gly residues" evidence="1">
    <location>
        <begin position="520"/>
        <end position="535"/>
    </location>
</feature>
<keyword evidence="2" id="KW-0812">Transmembrane</keyword>